<protein>
    <recommendedName>
        <fullName evidence="2">Reverse transcriptase domain-containing protein</fullName>
    </recommendedName>
</protein>
<reference evidence="1" key="1">
    <citation type="journal article" date="2019" name="Sci. Rep.">
        <title>Draft genome of Tanacetum cinerariifolium, the natural source of mosquito coil.</title>
        <authorList>
            <person name="Yamashiro T."/>
            <person name="Shiraishi A."/>
            <person name="Satake H."/>
            <person name="Nakayama K."/>
        </authorList>
    </citation>
    <scope>NUCLEOTIDE SEQUENCE</scope>
</reference>
<dbReference type="EMBL" id="BKCJ010058908">
    <property type="protein sequence ID" value="GEW45105.1"/>
    <property type="molecule type" value="Genomic_DNA"/>
</dbReference>
<dbReference type="AlphaFoldDB" id="A0A699GW54"/>
<evidence type="ECO:0000313" key="1">
    <source>
        <dbReference type="EMBL" id="GEW45105.1"/>
    </source>
</evidence>
<name>A0A699GW54_TANCI</name>
<comment type="caution">
    <text evidence="1">The sequence shown here is derived from an EMBL/GenBank/DDBJ whole genome shotgun (WGS) entry which is preliminary data.</text>
</comment>
<organism evidence="1">
    <name type="scientific">Tanacetum cinerariifolium</name>
    <name type="common">Dalmatian daisy</name>
    <name type="synonym">Chrysanthemum cinerariifolium</name>
    <dbReference type="NCBI Taxonomy" id="118510"/>
    <lineage>
        <taxon>Eukaryota</taxon>
        <taxon>Viridiplantae</taxon>
        <taxon>Streptophyta</taxon>
        <taxon>Embryophyta</taxon>
        <taxon>Tracheophyta</taxon>
        <taxon>Spermatophyta</taxon>
        <taxon>Magnoliopsida</taxon>
        <taxon>eudicotyledons</taxon>
        <taxon>Gunneridae</taxon>
        <taxon>Pentapetalae</taxon>
        <taxon>asterids</taxon>
        <taxon>campanulids</taxon>
        <taxon>Asterales</taxon>
        <taxon>Asteraceae</taxon>
        <taxon>Asteroideae</taxon>
        <taxon>Anthemideae</taxon>
        <taxon>Anthemidinae</taxon>
        <taxon>Tanacetum</taxon>
    </lineage>
</organism>
<sequence length="358" mass="40531">MNDLMIELRETFQAWLQQQKQVVNIDSYSPEPSQCQKIPIYYDDDDDEESSTPLRDIISGLPLCVAVTPFLLTDEPVDSLIIEDEHPDTIPVTESDEVIKSSVEDLVSIPSESEGIHVNMCDVPLHDDPSPLDISKDQYEDFSDFNDVSTSIDEDSFSIDDIDYVEASPPHSKLVSLEEEKDFHLKDGEIEDDILREKLSKINLIIAKIEALNVDPTPSSDFVLKSPSSCLIVVEDNDFFSENFETFPELETFKFDMEEKNSGNTTIYVDISLPNFDHFQFKIEPDLGESTSIIDFGVRENVLSITNMNLSPKDDQSPLFAYVEFLDFEESCSRFCPSITGSLLPQLHLGIQYPNLID</sequence>
<proteinExistence type="predicted"/>
<gene>
    <name evidence="1" type="ORF">Tci_217081</name>
</gene>
<accession>A0A699GW54</accession>
<evidence type="ECO:0008006" key="2">
    <source>
        <dbReference type="Google" id="ProtNLM"/>
    </source>
</evidence>